<dbReference type="Proteomes" id="UP000603865">
    <property type="component" value="Unassembled WGS sequence"/>
</dbReference>
<dbReference type="EMBL" id="BMQL01000013">
    <property type="protein sequence ID" value="GGR11644.1"/>
    <property type="molecule type" value="Genomic_DNA"/>
</dbReference>
<keyword evidence="1" id="KW-0732">Signal</keyword>
<feature type="chain" id="PRO_5038035419" description="Proteinase inhibitor I42 chagasin domain-containing protein" evidence="1">
    <location>
        <begin position="23"/>
        <end position="128"/>
    </location>
</feature>
<proteinExistence type="predicted"/>
<comment type="caution">
    <text evidence="2">The sequence shown here is derived from an EMBL/GenBank/DDBJ whole genome shotgun (WGS) entry which is preliminary data.</text>
</comment>
<dbReference type="RefSeq" id="WP_189090925.1">
    <property type="nucleotide sequence ID" value="NZ_BMQL01000013.1"/>
</dbReference>
<evidence type="ECO:0000313" key="2">
    <source>
        <dbReference type="EMBL" id="GGR11644.1"/>
    </source>
</evidence>
<organism evidence="2 3">
    <name type="scientific">Deinococcus ruber</name>
    <dbReference type="NCBI Taxonomy" id="1848197"/>
    <lineage>
        <taxon>Bacteria</taxon>
        <taxon>Thermotogati</taxon>
        <taxon>Deinococcota</taxon>
        <taxon>Deinococci</taxon>
        <taxon>Deinococcales</taxon>
        <taxon>Deinococcaceae</taxon>
        <taxon>Deinococcus</taxon>
    </lineage>
</organism>
<accession>A0A918F750</accession>
<sequence>MKRILAVLAFSLLFSIGTTKSAHIVEATFSTPAVSVHPGDTLRLHMDEAFYENGQDWTVNTNLPGLRLLSRHDTPQGDHGFAATLSTITYTYQVLYTTSGTHVLLFSLVNSEHPEAATLWPLLVKVVP</sequence>
<name>A0A918F750_9DEIO</name>
<keyword evidence="3" id="KW-1185">Reference proteome</keyword>
<feature type="signal peptide" evidence="1">
    <location>
        <begin position="1"/>
        <end position="22"/>
    </location>
</feature>
<evidence type="ECO:0000256" key="1">
    <source>
        <dbReference type="SAM" id="SignalP"/>
    </source>
</evidence>
<protein>
    <recommendedName>
        <fullName evidence="4">Proteinase inhibitor I42 chagasin domain-containing protein</fullName>
    </recommendedName>
</protein>
<evidence type="ECO:0000313" key="3">
    <source>
        <dbReference type="Proteomes" id="UP000603865"/>
    </source>
</evidence>
<evidence type="ECO:0008006" key="4">
    <source>
        <dbReference type="Google" id="ProtNLM"/>
    </source>
</evidence>
<gene>
    <name evidence="2" type="ORF">GCM10008957_25810</name>
</gene>
<reference evidence="2" key="2">
    <citation type="submission" date="2020-09" db="EMBL/GenBank/DDBJ databases">
        <authorList>
            <person name="Sun Q."/>
            <person name="Ohkuma M."/>
        </authorList>
    </citation>
    <scope>NUCLEOTIDE SEQUENCE</scope>
    <source>
        <strain evidence="2">JCM 31311</strain>
    </source>
</reference>
<reference evidence="2" key="1">
    <citation type="journal article" date="2014" name="Int. J. Syst. Evol. Microbiol.">
        <title>Complete genome sequence of Corynebacterium casei LMG S-19264T (=DSM 44701T), isolated from a smear-ripened cheese.</title>
        <authorList>
            <consortium name="US DOE Joint Genome Institute (JGI-PGF)"/>
            <person name="Walter F."/>
            <person name="Albersmeier A."/>
            <person name="Kalinowski J."/>
            <person name="Ruckert C."/>
        </authorList>
    </citation>
    <scope>NUCLEOTIDE SEQUENCE</scope>
    <source>
        <strain evidence="2">JCM 31311</strain>
    </source>
</reference>
<dbReference type="AlphaFoldDB" id="A0A918F750"/>